<organism evidence="1">
    <name type="scientific">uncultured Caudovirales phage</name>
    <dbReference type="NCBI Taxonomy" id="2100421"/>
    <lineage>
        <taxon>Viruses</taxon>
        <taxon>Duplodnaviria</taxon>
        <taxon>Heunggongvirae</taxon>
        <taxon>Uroviricota</taxon>
        <taxon>Caudoviricetes</taxon>
        <taxon>Peduoviridae</taxon>
        <taxon>Maltschvirus</taxon>
        <taxon>Maltschvirus maltsch</taxon>
    </lineage>
</organism>
<name>A0A6J5QUZ5_9CAUD</name>
<reference evidence="1" key="1">
    <citation type="submission" date="2020-05" db="EMBL/GenBank/DDBJ databases">
        <authorList>
            <person name="Chiriac C."/>
            <person name="Salcher M."/>
            <person name="Ghai R."/>
            <person name="Kavagutti S V."/>
        </authorList>
    </citation>
    <scope>NUCLEOTIDE SEQUENCE</scope>
</reference>
<accession>A0A6J5QUZ5</accession>
<gene>
    <name evidence="1" type="ORF">UFOVP1175_3</name>
</gene>
<dbReference type="EMBL" id="LR797129">
    <property type="protein sequence ID" value="CAB4188233.1"/>
    <property type="molecule type" value="Genomic_DNA"/>
</dbReference>
<protein>
    <submittedName>
        <fullName evidence="1">Uncharacterized protein</fullName>
    </submittedName>
</protein>
<proteinExistence type="predicted"/>
<sequence length="129" mass="14571">MIYLQVNNDNQFIYLSLDEARQYYATPYTHYLMVLTHEENSTTGEELAQVATIVNENVRITQLSVTTVGLTLAGRYRYEVYGQNSSSNINPTNGAVVGIVERGYVVLTDNTTWFDVPPVTIPNDIIYEP</sequence>
<evidence type="ECO:0000313" key="1">
    <source>
        <dbReference type="EMBL" id="CAB4188233.1"/>
    </source>
</evidence>